<sequence length="199" mass="21469">MAATTPGARPARRPTALQLVVVEPLRRLVAPCRTPRGTHSRGRSTAGSRFKDAAGAERFAPFGPFPKRAPKFDTSKRWVAPSGLRMGGRGPGALPRARVVSPDGAAGYQRVRFVATAGSVRRWIRGQSAPMGGSFLEPGRPTALPHLALPHLKQPALGQRGPLAVADDDVIKDTHVDQAQRFLQTLRDPQIRLAGFRHT</sequence>
<keyword evidence="3" id="KW-1185">Reference proteome</keyword>
<name>F9UCQ8_9GAMM</name>
<evidence type="ECO:0000313" key="2">
    <source>
        <dbReference type="EMBL" id="EGV18171.1"/>
    </source>
</evidence>
<dbReference type="Proteomes" id="UP000005459">
    <property type="component" value="Unassembled WGS sequence"/>
</dbReference>
<protein>
    <submittedName>
        <fullName evidence="2">Uncharacterized protein</fullName>
    </submittedName>
</protein>
<reference evidence="2 3" key="1">
    <citation type="submission" date="2011-06" db="EMBL/GenBank/DDBJ databases">
        <title>The draft genome of Thiocapsa marina 5811.</title>
        <authorList>
            <consortium name="US DOE Joint Genome Institute (JGI-PGF)"/>
            <person name="Lucas S."/>
            <person name="Han J."/>
            <person name="Cheng J.-F."/>
            <person name="Goodwin L."/>
            <person name="Pitluck S."/>
            <person name="Peters L."/>
            <person name="Land M.L."/>
            <person name="Hauser L."/>
            <person name="Vogl K."/>
            <person name="Liu Z."/>
            <person name="Imhoff J."/>
            <person name="Thiel V."/>
            <person name="Frigaard N.-U."/>
            <person name="Bryant D."/>
            <person name="Woyke T.J."/>
        </authorList>
    </citation>
    <scope>NUCLEOTIDE SEQUENCE [LARGE SCALE GENOMIC DNA]</scope>
    <source>
        <strain evidence="2 3">5811</strain>
    </source>
</reference>
<organism evidence="2 3">
    <name type="scientific">Thiocapsa marina 5811</name>
    <dbReference type="NCBI Taxonomy" id="768671"/>
    <lineage>
        <taxon>Bacteria</taxon>
        <taxon>Pseudomonadati</taxon>
        <taxon>Pseudomonadota</taxon>
        <taxon>Gammaproteobacteria</taxon>
        <taxon>Chromatiales</taxon>
        <taxon>Chromatiaceae</taxon>
        <taxon>Thiocapsa</taxon>
    </lineage>
</organism>
<feature type="region of interest" description="Disordered" evidence="1">
    <location>
        <begin position="32"/>
        <end position="53"/>
    </location>
</feature>
<proteinExistence type="predicted"/>
<evidence type="ECO:0000256" key="1">
    <source>
        <dbReference type="SAM" id="MobiDB-lite"/>
    </source>
</evidence>
<accession>F9UCQ8</accession>
<dbReference type="AlphaFoldDB" id="F9UCQ8"/>
<dbReference type="EMBL" id="AFWV01000008">
    <property type="protein sequence ID" value="EGV18171.1"/>
    <property type="molecule type" value="Genomic_DNA"/>
</dbReference>
<evidence type="ECO:0000313" key="3">
    <source>
        <dbReference type="Proteomes" id="UP000005459"/>
    </source>
</evidence>
<gene>
    <name evidence="2" type="ORF">ThimaDRAFT_2710</name>
</gene>